<evidence type="ECO:0000256" key="3">
    <source>
        <dbReference type="ARBA" id="ARBA00022729"/>
    </source>
</evidence>
<keyword evidence="3" id="KW-0732">Signal</keyword>
<evidence type="ECO:0000256" key="1">
    <source>
        <dbReference type="ARBA" id="ARBA00004479"/>
    </source>
</evidence>
<dbReference type="AlphaFoldDB" id="A0A132A4V5"/>
<keyword evidence="5" id="KW-0472">Membrane</keyword>
<keyword evidence="2" id="KW-0812">Transmembrane</keyword>
<dbReference type="GO" id="GO:0016020">
    <property type="term" value="C:membrane"/>
    <property type="evidence" value="ECO:0007669"/>
    <property type="project" value="UniProtKB-SubCell"/>
</dbReference>
<dbReference type="Pfam" id="PF01437">
    <property type="entry name" value="PSI"/>
    <property type="match status" value="1"/>
</dbReference>
<evidence type="ECO:0000256" key="2">
    <source>
        <dbReference type="ARBA" id="ARBA00022692"/>
    </source>
</evidence>
<evidence type="ECO:0000313" key="8">
    <source>
        <dbReference type="Proteomes" id="UP000616769"/>
    </source>
</evidence>
<comment type="caution">
    <text evidence="7">The sequence shown here is derived from an EMBL/GenBank/DDBJ whole genome shotgun (WGS) entry which is preliminary data.</text>
</comment>
<dbReference type="VEuPathDB" id="VectorBase:SSCA001303"/>
<dbReference type="Gene3D" id="3.30.1680.10">
    <property type="entry name" value="ligand-binding face of the semaphorins, domain 2"/>
    <property type="match status" value="1"/>
</dbReference>
<keyword evidence="6" id="KW-0325">Glycoprotein</keyword>
<dbReference type="PANTHER" id="PTHR13055:SF12">
    <property type="entry name" value="LD40707P"/>
    <property type="match status" value="1"/>
</dbReference>
<dbReference type="PANTHER" id="PTHR13055">
    <property type="entry name" value="TUMOR ENDOTHELIAL MARKER 7 RELATED"/>
    <property type="match status" value="1"/>
</dbReference>
<organism evidence="7 8">
    <name type="scientific">Sarcoptes scabiei</name>
    <name type="common">Itch mite</name>
    <name type="synonym">Acarus scabiei</name>
    <dbReference type="NCBI Taxonomy" id="52283"/>
    <lineage>
        <taxon>Eukaryota</taxon>
        <taxon>Metazoa</taxon>
        <taxon>Ecdysozoa</taxon>
        <taxon>Arthropoda</taxon>
        <taxon>Chelicerata</taxon>
        <taxon>Arachnida</taxon>
        <taxon>Acari</taxon>
        <taxon>Acariformes</taxon>
        <taxon>Sarcoptiformes</taxon>
        <taxon>Astigmata</taxon>
        <taxon>Psoroptidia</taxon>
        <taxon>Sarcoptoidea</taxon>
        <taxon>Sarcoptidae</taxon>
        <taxon>Sarcoptinae</taxon>
        <taxon>Sarcoptes</taxon>
    </lineage>
</organism>
<name>A0A132A4V5_SARSC</name>
<reference evidence="7 8" key="1">
    <citation type="journal article" date="2015" name="Parasit. Vectors">
        <title>Draft genome of the scabies mite.</title>
        <authorList>
            <person name="Rider S.D.Jr."/>
            <person name="Morgan M.S."/>
            <person name="Arlian L.G."/>
        </authorList>
    </citation>
    <scope>NUCLEOTIDE SEQUENCE [LARGE SCALE GENOMIC DNA]</scope>
    <source>
        <strain evidence="7">Arlian Lab</strain>
    </source>
</reference>
<proteinExistence type="predicted"/>
<protein>
    <submittedName>
        <fullName evidence="7">Plexin domain-containing protein 2-like protein</fullName>
    </submittedName>
</protein>
<gene>
    <name evidence="7" type="ORF">QR98_0044990</name>
</gene>
<dbReference type="Proteomes" id="UP000616769">
    <property type="component" value="Unassembled WGS sequence"/>
</dbReference>
<dbReference type="InterPro" id="IPR002165">
    <property type="entry name" value="Plexin_repeat"/>
</dbReference>
<dbReference type="InterPro" id="IPR016201">
    <property type="entry name" value="PSI"/>
</dbReference>
<dbReference type="InterPro" id="IPR031152">
    <property type="entry name" value="PLXDC"/>
</dbReference>
<sequence>MDFRYALILLSAFILFFLSNQVSSLNENKDDDQSSKRELIAKLKSQTSSKKAISLTKKSDQFRETKSLKNTFSTTKDNLLIAEESSTTSPIPLKKLDVVDNDDEEKVLKTIYENDRLNETHFINDSYFEAYYYDDPEKAMNYWVDVKSFNDSQFVHEVLSNSHRRAASISLPFNFLFYGNNLTKITVATGGFLYMGDHIHSWLAATQYIAPLMANFDTSNSTRSQILYGYNSSMFLIQWENVMLHENRSLEFTFQCAIKPNGDIIFVYKDIPIKIEDIPDTNHPVKIGVSDAYFISRNHLFVRRKTIYEYHKFDFLKEKNFAIKSKTALYLKAAITCNSYKNCNECLTQNTKFKCTWCESIKRCSEGYDRSRQDWVHNQCDSKAVSSVDKCSAIVPTEQIPMTSKNYSETHLTPSPTLPQNNISNNSSSTSTTNIFNGKSFFSLKIIINYDEIIFKFIDHSLDNIDIKHNDKNLTNLEYNTQEQKSGLAMKNKKNQAANSSLTISFFFVISIILGVSLWIFYAYRNPTSSSGQFLIRWRPSNWRWNGGETRYTVASIHM</sequence>
<evidence type="ECO:0000256" key="4">
    <source>
        <dbReference type="ARBA" id="ARBA00022989"/>
    </source>
</evidence>
<evidence type="ECO:0000256" key="5">
    <source>
        <dbReference type="ARBA" id="ARBA00023136"/>
    </source>
</evidence>
<dbReference type="EMBL" id="JXLN01010623">
    <property type="protein sequence ID" value="KPM06026.1"/>
    <property type="molecule type" value="Genomic_DNA"/>
</dbReference>
<accession>A0A132A4V5</accession>
<evidence type="ECO:0000313" key="7">
    <source>
        <dbReference type="EMBL" id="KPM06026.1"/>
    </source>
</evidence>
<comment type="subcellular location">
    <subcellularLocation>
        <location evidence="1">Membrane</location>
        <topology evidence="1">Single-pass type I membrane protein</topology>
    </subcellularLocation>
</comment>
<keyword evidence="4" id="KW-1133">Transmembrane helix</keyword>
<dbReference type="SMART" id="SM00423">
    <property type="entry name" value="PSI"/>
    <property type="match status" value="1"/>
</dbReference>
<evidence type="ECO:0000256" key="6">
    <source>
        <dbReference type="ARBA" id="ARBA00023180"/>
    </source>
</evidence>
<dbReference type="OrthoDB" id="6285106at2759"/>